<name>A0A103YLP7_CYNCS</name>
<reference evidence="4 5" key="1">
    <citation type="journal article" date="2016" name="Sci. Rep.">
        <title>The genome sequence of the outbreeding globe artichoke constructed de novo incorporating a phase-aware low-pass sequencing strategy of F1 progeny.</title>
        <authorList>
            <person name="Scaglione D."/>
            <person name="Reyes-Chin-Wo S."/>
            <person name="Acquadro A."/>
            <person name="Froenicke L."/>
            <person name="Portis E."/>
            <person name="Beitel C."/>
            <person name="Tirone M."/>
            <person name="Mauro R."/>
            <person name="Lo Monaco A."/>
            <person name="Mauromicale G."/>
            <person name="Faccioli P."/>
            <person name="Cattivelli L."/>
            <person name="Rieseberg L."/>
            <person name="Michelmore R."/>
            <person name="Lanteri S."/>
        </authorList>
    </citation>
    <scope>NUCLEOTIDE SEQUENCE [LARGE SCALE GENOMIC DNA]</scope>
    <source>
        <strain evidence="4">2C</strain>
    </source>
</reference>
<protein>
    <submittedName>
        <fullName evidence="4">Raffinose synthase</fullName>
    </submittedName>
</protein>
<organism evidence="4 5">
    <name type="scientific">Cynara cardunculus var. scolymus</name>
    <name type="common">Globe artichoke</name>
    <name type="synonym">Cynara scolymus</name>
    <dbReference type="NCBI Taxonomy" id="59895"/>
    <lineage>
        <taxon>Eukaryota</taxon>
        <taxon>Viridiplantae</taxon>
        <taxon>Streptophyta</taxon>
        <taxon>Embryophyta</taxon>
        <taxon>Tracheophyta</taxon>
        <taxon>Spermatophyta</taxon>
        <taxon>Magnoliopsida</taxon>
        <taxon>eudicotyledons</taxon>
        <taxon>Gunneridae</taxon>
        <taxon>Pentapetalae</taxon>
        <taxon>asterids</taxon>
        <taxon>campanulids</taxon>
        <taxon>Asterales</taxon>
        <taxon>Asteraceae</taxon>
        <taxon>Carduoideae</taxon>
        <taxon>Cardueae</taxon>
        <taxon>Carduinae</taxon>
        <taxon>Cynara</taxon>
    </lineage>
</organism>
<keyword evidence="3" id="KW-1133">Transmembrane helix</keyword>
<dbReference type="PANTHER" id="PTHR31268:SF29">
    <property type="entry name" value="GALACTINOL--SUCROSE GALACTOSYLTRANSFERASE 1-RELATED"/>
    <property type="match status" value="1"/>
</dbReference>
<evidence type="ECO:0000256" key="3">
    <source>
        <dbReference type="SAM" id="Phobius"/>
    </source>
</evidence>
<dbReference type="EMBL" id="LEKV01000140">
    <property type="protein sequence ID" value="KVI11412.1"/>
    <property type="molecule type" value="Genomic_DNA"/>
</dbReference>
<dbReference type="STRING" id="59895.A0A103YLP7"/>
<keyword evidence="1" id="KW-0119">Carbohydrate metabolism</keyword>
<keyword evidence="3" id="KW-0472">Membrane</keyword>
<proteinExistence type="predicted"/>
<dbReference type="Pfam" id="PF05691">
    <property type="entry name" value="Raffinose_syn"/>
    <property type="match status" value="1"/>
</dbReference>
<evidence type="ECO:0000313" key="5">
    <source>
        <dbReference type="Proteomes" id="UP000243975"/>
    </source>
</evidence>
<sequence length="141" mass="15277">MVQDCVDTFADNAFYTEVTSEGVKLGFESFNKGGISLIFLIIDDVWQTIGIDPSSVEAKADNSAKEPTAREQGGAKIEERSSPTTSNQRPSLASSEIKMSTTCLELQILLEMEMLLSIVILAVFTVVPIKKLSGEVSFAPI</sequence>
<evidence type="ECO:0000256" key="2">
    <source>
        <dbReference type="SAM" id="MobiDB-lite"/>
    </source>
</evidence>
<feature type="region of interest" description="Disordered" evidence="2">
    <location>
        <begin position="57"/>
        <end position="94"/>
    </location>
</feature>
<keyword evidence="3" id="KW-0812">Transmembrane</keyword>
<feature type="compositionally biased region" description="Polar residues" evidence="2">
    <location>
        <begin position="82"/>
        <end position="94"/>
    </location>
</feature>
<accession>A0A103YLP7</accession>
<dbReference type="Gramene" id="KVI11412">
    <property type="protein sequence ID" value="KVI11412"/>
    <property type="gene ID" value="Ccrd_010175"/>
</dbReference>
<feature type="transmembrane region" description="Helical" evidence="3">
    <location>
        <begin position="108"/>
        <end position="129"/>
    </location>
</feature>
<dbReference type="InterPro" id="IPR008811">
    <property type="entry name" value="Glycosyl_hydrolases_36"/>
</dbReference>
<evidence type="ECO:0000313" key="4">
    <source>
        <dbReference type="EMBL" id="KVI11412.1"/>
    </source>
</evidence>
<gene>
    <name evidence="4" type="ORF">Ccrd_010175</name>
</gene>
<dbReference type="Proteomes" id="UP000243975">
    <property type="component" value="Unassembled WGS sequence"/>
</dbReference>
<evidence type="ECO:0000256" key="1">
    <source>
        <dbReference type="ARBA" id="ARBA00023277"/>
    </source>
</evidence>
<comment type="caution">
    <text evidence="4">The sequence shown here is derived from an EMBL/GenBank/DDBJ whole genome shotgun (WGS) entry which is preliminary data.</text>
</comment>
<keyword evidence="5" id="KW-1185">Reference proteome</keyword>
<dbReference type="PANTHER" id="PTHR31268">
    <property type="match status" value="1"/>
</dbReference>
<dbReference type="AlphaFoldDB" id="A0A103YLP7"/>
<feature type="compositionally biased region" description="Basic and acidic residues" evidence="2">
    <location>
        <begin position="58"/>
        <end position="69"/>
    </location>
</feature>
<feature type="non-terminal residue" evidence="4">
    <location>
        <position position="141"/>
    </location>
</feature>